<dbReference type="Proteomes" id="UP001176940">
    <property type="component" value="Unassembled WGS sequence"/>
</dbReference>
<evidence type="ECO:0000256" key="1">
    <source>
        <dbReference type="SAM" id="Phobius"/>
    </source>
</evidence>
<feature type="transmembrane region" description="Helical" evidence="1">
    <location>
        <begin position="126"/>
        <end position="149"/>
    </location>
</feature>
<proteinExistence type="predicted"/>
<comment type="caution">
    <text evidence="2">The sequence shown here is derived from an EMBL/GenBank/DDBJ whole genome shotgun (WGS) entry which is preliminary data.</text>
</comment>
<accession>A0ABN9MF65</accession>
<keyword evidence="1" id="KW-1133">Transmembrane helix</keyword>
<reference evidence="2" key="1">
    <citation type="submission" date="2023-07" db="EMBL/GenBank/DDBJ databases">
        <authorList>
            <person name="Stuckert A."/>
        </authorList>
    </citation>
    <scope>NUCLEOTIDE SEQUENCE</scope>
</reference>
<protein>
    <submittedName>
        <fullName evidence="2">Uncharacterized protein</fullName>
    </submittedName>
</protein>
<keyword evidence="3" id="KW-1185">Reference proteome</keyword>
<keyword evidence="1" id="KW-0472">Membrane</keyword>
<name>A0ABN9MF65_9NEOB</name>
<organism evidence="2 3">
    <name type="scientific">Ranitomeya imitator</name>
    <name type="common">mimic poison frog</name>
    <dbReference type="NCBI Taxonomy" id="111125"/>
    <lineage>
        <taxon>Eukaryota</taxon>
        <taxon>Metazoa</taxon>
        <taxon>Chordata</taxon>
        <taxon>Craniata</taxon>
        <taxon>Vertebrata</taxon>
        <taxon>Euteleostomi</taxon>
        <taxon>Amphibia</taxon>
        <taxon>Batrachia</taxon>
        <taxon>Anura</taxon>
        <taxon>Neobatrachia</taxon>
        <taxon>Hyloidea</taxon>
        <taxon>Dendrobatidae</taxon>
        <taxon>Dendrobatinae</taxon>
        <taxon>Ranitomeya</taxon>
    </lineage>
</organism>
<keyword evidence="1" id="KW-0812">Transmembrane</keyword>
<evidence type="ECO:0000313" key="3">
    <source>
        <dbReference type="Proteomes" id="UP001176940"/>
    </source>
</evidence>
<dbReference type="EMBL" id="CAUEEQ010067340">
    <property type="protein sequence ID" value="CAJ0965415.1"/>
    <property type="molecule type" value="Genomic_DNA"/>
</dbReference>
<sequence>MALELIQNCVQFPLAAVLSSHLVFSSSTDITYQAKLGLTKLVFGKKFIKLFHRQINDFVITERDLHSSGSLFISSCLSVYECRLSSAPPPCYRQLWLLGFLRNHVVGMIVSYVFKKRQAIKSARVLGAHSAKFAVFWLVTTGFINFLWFHHFRLRSLNLAKTLLKRQVHQANFIKQSIAKDATKRVLQGVAGGVIGCAIQLVLCRDVLQKTGEDGSLQKRALPVDEKSHHGIWTRNIKGDVQGCDESAVILCDCRLLNSHSAHCYHNSLMLVITVIKMCLERICRPADSAGALRMCPPSWKMAAPREKTDGHREARLFSPSDVALSSAVQAAGSGAKDAMREGPAMTSRSCDRDVITGPALIPTLGTEAAACTAHRRQDFTGLQGVFGRSIQIVVSGSWRKHPDGRFFVRRKKRTVTEPAKNA</sequence>
<gene>
    <name evidence="2" type="ORF">RIMI_LOCUS20277884</name>
</gene>
<evidence type="ECO:0000313" key="2">
    <source>
        <dbReference type="EMBL" id="CAJ0965415.1"/>
    </source>
</evidence>